<dbReference type="Pfam" id="PF00108">
    <property type="entry name" value="Thiolase_N"/>
    <property type="match status" value="1"/>
</dbReference>
<organism evidence="3 4">
    <name type="scientific">Candidatus Gottesmanbacteria bacterium RIFCSPLOWO2_01_FULL_39_12b</name>
    <dbReference type="NCBI Taxonomy" id="1798388"/>
    <lineage>
        <taxon>Bacteria</taxon>
        <taxon>Candidatus Gottesmaniibacteriota</taxon>
    </lineage>
</organism>
<accession>A0A1F6AP39</accession>
<dbReference type="EMBL" id="MFJR01000009">
    <property type="protein sequence ID" value="OGG26470.1"/>
    <property type="molecule type" value="Genomic_DNA"/>
</dbReference>
<reference evidence="3 4" key="1">
    <citation type="journal article" date="2016" name="Nat. Commun.">
        <title>Thousands of microbial genomes shed light on interconnected biogeochemical processes in an aquifer system.</title>
        <authorList>
            <person name="Anantharaman K."/>
            <person name="Brown C.T."/>
            <person name="Hug L.A."/>
            <person name="Sharon I."/>
            <person name="Castelle C.J."/>
            <person name="Probst A.J."/>
            <person name="Thomas B.C."/>
            <person name="Singh A."/>
            <person name="Wilkins M.J."/>
            <person name="Karaoz U."/>
            <person name="Brodie E.L."/>
            <person name="Williams K.H."/>
            <person name="Hubbard S.S."/>
            <person name="Banfield J.F."/>
        </authorList>
    </citation>
    <scope>NUCLEOTIDE SEQUENCE [LARGE SCALE GENOMIC DNA]</scope>
</reference>
<dbReference type="NCBIfam" id="NF004720">
    <property type="entry name" value="PRK06064.1"/>
    <property type="match status" value="1"/>
</dbReference>
<dbReference type="InterPro" id="IPR002155">
    <property type="entry name" value="Thiolase"/>
</dbReference>
<dbReference type="InterPro" id="IPR016039">
    <property type="entry name" value="Thiolase-like"/>
</dbReference>
<evidence type="ECO:0000313" key="3">
    <source>
        <dbReference type="EMBL" id="OGG26470.1"/>
    </source>
</evidence>
<dbReference type="InterPro" id="IPR055140">
    <property type="entry name" value="Thiolase_C_2"/>
</dbReference>
<feature type="domain" description="Thiolase C-terminal" evidence="2">
    <location>
        <begin position="238"/>
        <end position="380"/>
    </location>
</feature>
<dbReference type="GO" id="GO:0016747">
    <property type="term" value="F:acyltransferase activity, transferring groups other than amino-acyl groups"/>
    <property type="evidence" value="ECO:0007669"/>
    <property type="project" value="InterPro"/>
</dbReference>
<evidence type="ECO:0000259" key="1">
    <source>
        <dbReference type="Pfam" id="PF00108"/>
    </source>
</evidence>
<dbReference type="InterPro" id="IPR020616">
    <property type="entry name" value="Thiolase_N"/>
</dbReference>
<protein>
    <recommendedName>
        <fullName evidence="5">Acetyl-CoA acetyltransferase</fullName>
    </recommendedName>
</protein>
<dbReference type="PIRSF" id="PIRSF000429">
    <property type="entry name" value="Ac-CoA_Ac_transf"/>
    <property type="match status" value="1"/>
</dbReference>
<evidence type="ECO:0000313" key="4">
    <source>
        <dbReference type="Proteomes" id="UP000176609"/>
    </source>
</evidence>
<sequence length="382" mass="40413">MDVNIIAGSTTKFGELWHVSPRDMVRQVVEDVIDQAMISRSKLQAIFIGNMLSSSLGGQDHLGAFFAEELGLSIPAVKVEGACASGGLAVHTGCLAIMSGLYDTVLVVGVEKMTDYKPETVASVLMGAGSEAEREAGLTFPALYALMTRVHMKKWSTTEKDLAYVSVKNHFHASLNSHAQFPYQVTLEQVLKSPVIASPLKLLDCSPITDGAAAIILTRNKKAAIRNKTVSIIASVVATDTLGLAEREDLSSLKASVIAAKNAYHQSGISPKDIDVVEVHDCFTIAEIIAMEDLGFFPKGKASFAIKEGVTKLGGYPVVNTSGGLKASGHPVGATGVKQVVEIYQQLTGRGGKKQVKDARIGLTHNVGGSGATAVIHILKCL</sequence>
<name>A0A1F6AP39_9BACT</name>
<dbReference type="AlphaFoldDB" id="A0A1F6AP39"/>
<dbReference type="Gene3D" id="3.40.47.10">
    <property type="match status" value="1"/>
</dbReference>
<comment type="caution">
    <text evidence="3">The sequence shown here is derived from an EMBL/GenBank/DDBJ whole genome shotgun (WGS) entry which is preliminary data.</text>
</comment>
<proteinExistence type="predicted"/>
<evidence type="ECO:0008006" key="5">
    <source>
        <dbReference type="Google" id="ProtNLM"/>
    </source>
</evidence>
<feature type="domain" description="Thiolase N-terminal" evidence="1">
    <location>
        <begin position="3"/>
        <end position="220"/>
    </location>
</feature>
<dbReference type="PANTHER" id="PTHR42870">
    <property type="entry name" value="ACETYL-COA C-ACETYLTRANSFERASE"/>
    <property type="match status" value="1"/>
</dbReference>
<gene>
    <name evidence="3" type="ORF">A2960_06350</name>
</gene>
<dbReference type="CDD" id="cd00829">
    <property type="entry name" value="SCP-x_thiolase"/>
    <property type="match status" value="1"/>
</dbReference>
<dbReference type="PANTHER" id="PTHR42870:SF6">
    <property type="entry name" value="ACETYL-COA C-ACYLTRANSFERASE"/>
    <property type="match status" value="1"/>
</dbReference>
<dbReference type="Proteomes" id="UP000176609">
    <property type="component" value="Unassembled WGS sequence"/>
</dbReference>
<dbReference type="Pfam" id="PF22691">
    <property type="entry name" value="Thiolase_C_1"/>
    <property type="match status" value="1"/>
</dbReference>
<dbReference type="SUPFAM" id="SSF53901">
    <property type="entry name" value="Thiolase-like"/>
    <property type="match status" value="1"/>
</dbReference>
<evidence type="ECO:0000259" key="2">
    <source>
        <dbReference type="Pfam" id="PF22691"/>
    </source>
</evidence>